<name>A0A5B0P4F6_PUCGR</name>
<accession>A0A5B0P4F6</accession>
<dbReference type="EMBL" id="VDEP01000011">
    <property type="protein sequence ID" value="KAA1137205.1"/>
    <property type="molecule type" value="Genomic_DNA"/>
</dbReference>
<gene>
    <name evidence="1" type="ORF">PGT21_001867</name>
    <name evidence="2" type="ORF">PGTUg99_014968</name>
</gene>
<evidence type="ECO:0000313" key="3">
    <source>
        <dbReference type="Proteomes" id="UP000324748"/>
    </source>
</evidence>
<keyword evidence="3" id="KW-1185">Reference proteome</keyword>
<evidence type="ECO:0000313" key="2">
    <source>
        <dbReference type="EMBL" id="KAA1137205.1"/>
    </source>
</evidence>
<organism evidence="1 3">
    <name type="scientific">Puccinia graminis f. sp. tritici</name>
    <dbReference type="NCBI Taxonomy" id="56615"/>
    <lineage>
        <taxon>Eukaryota</taxon>
        <taxon>Fungi</taxon>
        <taxon>Dikarya</taxon>
        <taxon>Basidiomycota</taxon>
        <taxon>Pucciniomycotina</taxon>
        <taxon>Pucciniomycetes</taxon>
        <taxon>Pucciniales</taxon>
        <taxon>Pucciniaceae</taxon>
        <taxon>Puccinia</taxon>
    </lineage>
</organism>
<evidence type="ECO:0000313" key="4">
    <source>
        <dbReference type="Proteomes" id="UP000325313"/>
    </source>
</evidence>
<dbReference type="EMBL" id="VSWC01000067">
    <property type="protein sequence ID" value="KAA1095993.1"/>
    <property type="molecule type" value="Genomic_DNA"/>
</dbReference>
<sequence>MTILLLQASSQNLITVRLSLLFYTLIWPHHHLWQIKNPTAKIHQNPTLVHPVGPALQAFSKAYPPASWHTTRPCPPHQTQNPH</sequence>
<proteinExistence type="predicted"/>
<dbReference type="AlphaFoldDB" id="A0A5B0P4F6"/>
<reference evidence="3 4" key="1">
    <citation type="submission" date="2019-05" db="EMBL/GenBank/DDBJ databases">
        <title>Emergence of the Ug99 lineage of the wheat stem rust pathogen through somatic hybridization.</title>
        <authorList>
            <person name="Li F."/>
            <person name="Upadhyaya N.M."/>
            <person name="Sperschneider J."/>
            <person name="Matny O."/>
            <person name="Nguyen-Phuc H."/>
            <person name="Mago R."/>
            <person name="Raley C."/>
            <person name="Miller M.E."/>
            <person name="Silverstein K.A.T."/>
            <person name="Henningsen E."/>
            <person name="Hirsch C.D."/>
            <person name="Visser B."/>
            <person name="Pretorius Z.A."/>
            <person name="Steffenson B.J."/>
            <person name="Schwessinger B."/>
            <person name="Dodds P.N."/>
            <person name="Figueroa M."/>
        </authorList>
    </citation>
    <scope>NUCLEOTIDE SEQUENCE [LARGE SCALE GENOMIC DNA]</scope>
    <source>
        <strain evidence="1">21-0</strain>
        <strain evidence="2 4">Ug99</strain>
    </source>
</reference>
<evidence type="ECO:0000313" key="1">
    <source>
        <dbReference type="EMBL" id="KAA1095993.1"/>
    </source>
</evidence>
<protein>
    <submittedName>
        <fullName evidence="1">Uncharacterized protein</fullName>
    </submittedName>
</protein>
<comment type="caution">
    <text evidence="1">The sequence shown here is derived from an EMBL/GenBank/DDBJ whole genome shotgun (WGS) entry which is preliminary data.</text>
</comment>
<dbReference type="Proteomes" id="UP000324748">
    <property type="component" value="Unassembled WGS sequence"/>
</dbReference>
<dbReference type="Proteomes" id="UP000325313">
    <property type="component" value="Unassembled WGS sequence"/>
</dbReference>